<dbReference type="GO" id="GO:0016491">
    <property type="term" value="F:oxidoreductase activity"/>
    <property type="evidence" value="ECO:0007669"/>
    <property type="project" value="UniProtKB-KW"/>
</dbReference>
<reference evidence="8 9" key="1">
    <citation type="submission" date="2018-12" db="EMBL/GenBank/DDBJ databases">
        <title>Draft genome sequences of Mycolicibacterium peregrinum isolated from a pig with lymphadenitis and from soil on the same Japanese pig farm.</title>
        <authorList>
            <person name="Komatsu T."/>
            <person name="Ohya K."/>
            <person name="Sawai K."/>
            <person name="Odoi J.O."/>
            <person name="Otsu K."/>
            <person name="Ota A."/>
            <person name="Ito T."/>
            <person name="Kawai M."/>
            <person name="Maruyama F."/>
        </authorList>
    </citation>
    <scope>NUCLEOTIDE SEQUENCE [LARGE SCALE GENOMIC DNA]</scope>
    <source>
        <strain evidence="8 9">138</strain>
    </source>
</reference>
<dbReference type="InterPro" id="IPR036010">
    <property type="entry name" value="2Fe-2S_ferredoxin-like_sf"/>
</dbReference>
<comment type="cofactor">
    <cofactor evidence="1">
        <name>FAD</name>
        <dbReference type="ChEBI" id="CHEBI:57692"/>
    </cofactor>
</comment>
<dbReference type="PANTHER" id="PTHR47354">
    <property type="entry name" value="NADH OXIDOREDUCTASE HCR"/>
    <property type="match status" value="1"/>
</dbReference>
<dbReference type="InterPro" id="IPR017938">
    <property type="entry name" value="Riboflavin_synthase-like_b-brl"/>
</dbReference>
<dbReference type="Pfam" id="PF00111">
    <property type="entry name" value="Fer2"/>
    <property type="match status" value="1"/>
</dbReference>
<keyword evidence="5" id="KW-0560">Oxidoreductase</keyword>
<evidence type="ECO:0000256" key="2">
    <source>
        <dbReference type="ARBA" id="ARBA00022630"/>
    </source>
</evidence>
<dbReference type="CDD" id="cd00207">
    <property type="entry name" value="fer2"/>
    <property type="match status" value="1"/>
</dbReference>
<comment type="caution">
    <text evidence="8">The sequence shown here is derived from an EMBL/GenBank/DDBJ whole genome shotgun (WGS) entry which is preliminary data.</text>
</comment>
<dbReference type="PROSITE" id="PS51085">
    <property type="entry name" value="2FE2S_FER_2"/>
    <property type="match status" value="1"/>
</dbReference>
<keyword evidence="9" id="KW-1185">Reference proteome</keyword>
<keyword evidence="3" id="KW-0001">2Fe-2S</keyword>
<evidence type="ECO:0000313" key="8">
    <source>
        <dbReference type="EMBL" id="TGB47187.1"/>
    </source>
</evidence>
<dbReference type="InterPro" id="IPR006058">
    <property type="entry name" value="2Fe2S_fd_BS"/>
</dbReference>
<dbReference type="Gene3D" id="2.40.30.10">
    <property type="entry name" value="Translation factors"/>
    <property type="match status" value="1"/>
</dbReference>
<dbReference type="SUPFAM" id="SSF54292">
    <property type="entry name" value="2Fe-2S ferredoxin-like"/>
    <property type="match status" value="1"/>
</dbReference>
<evidence type="ECO:0000256" key="7">
    <source>
        <dbReference type="ARBA" id="ARBA00023014"/>
    </source>
</evidence>
<dbReference type="Proteomes" id="UP000297792">
    <property type="component" value="Unassembled WGS sequence"/>
</dbReference>
<dbReference type="GO" id="GO:0046872">
    <property type="term" value="F:metal ion binding"/>
    <property type="evidence" value="ECO:0007669"/>
    <property type="project" value="UniProtKB-KW"/>
</dbReference>
<keyword evidence="6" id="KW-0408">Iron</keyword>
<dbReference type="InterPro" id="IPR050415">
    <property type="entry name" value="MRET"/>
</dbReference>
<dbReference type="SUPFAM" id="SSF52343">
    <property type="entry name" value="Ferredoxin reductase-like, C-terminal NADP-linked domain"/>
    <property type="match status" value="1"/>
</dbReference>
<dbReference type="Gene3D" id="3.10.20.30">
    <property type="match status" value="1"/>
</dbReference>
<organism evidence="8 9">
    <name type="scientific">Mycolicibacterium peregrinum</name>
    <name type="common">Mycobacterium peregrinum</name>
    <dbReference type="NCBI Taxonomy" id="43304"/>
    <lineage>
        <taxon>Bacteria</taxon>
        <taxon>Bacillati</taxon>
        <taxon>Actinomycetota</taxon>
        <taxon>Actinomycetes</taxon>
        <taxon>Mycobacteriales</taxon>
        <taxon>Mycobacteriaceae</taxon>
        <taxon>Mycolicibacterium</taxon>
    </lineage>
</organism>
<evidence type="ECO:0000256" key="6">
    <source>
        <dbReference type="ARBA" id="ARBA00023004"/>
    </source>
</evidence>
<keyword evidence="2" id="KW-0285">Flavoprotein</keyword>
<dbReference type="InterPro" id="IPR017927">
    <property type="entry name" value="FAD-bd_FR_type"/>
</dbReference>
<dbReference type="PROSITE" id="PS51384">
    <property type="entry name" value="FAD_FR"/>
    <property type="match status" value="1"/>
</dbReference>
<dbReference type="SUPFAM" id="SSF63380">
    <property type="entry name" value="Riboflavin synthase domain-like"/>
    <property type="match status" value="1"/>
</dbReference>
<evidence type="ECO:0000256" key="5">
    <source>
        <dbReference type="ARBA" id="ARBA00023002"/>
    </source>
</evidence>
<keyword evidence="4" id="KW-0479">Metal-binding</keyword>
<gene>
    <name evidence="8" type="ORF">EJD98_04875</name>
</gene>
<keyword evidence="7" id="KW-0411">Iron-sulfur</keyword>
<dbReference type="PANTHER" id="PTHR47354:SF1">
    <property type="entry name" value="CARNITINE MONOOXYGENASE REDUCTASE SUBUNIT"/>
    <property type="match status" value="1"/>
</dbReference>
<dbReference type="InterPro" id="IPR039261">
    <property type="entry name" value="FNR_nucleotide-bd"/>
</dbReference>
<dbReference type="AlphaFoldDB" id="A0A4Z0HW22"/>
<sequence length="339" mass="36776">MLTLRSDLQLTLLTGKGEGGVGSELTADGIGVAVRQLRWEADGVVSVQLQPRSGELLPAWEPGAHIDLLLPTGIQRQYSLCGPVGERSYYRIGVRRERTSRGGSEYVHAFLRPGQQLTVAGLRNTFELHRATSYVFVAGGIGITPILPMIRQAESWSLHWKLLYAGHTATSMPFSDELRGYGTRVRFYASDADGRIPLGEQFAHVRAGAKIYACGPSALLSALQDATAHWPRDSLHLERFKPRKRAASAEDKPVEVVCAASDRTVNVEAGQSILTALEGAGINVPSSCRSGICGACETTVVEGVPDHRDDILSESERAANDRMFVCVSRAQTPRLVLDV</sequence>
<dbReference type="InterPro" id="IPR001041">
    <property type="entry name" value="2Fe-2S_ferredoxin-type"/>
</dbReference>
<dbReference type="PRINTS" id="PR00409">
    <property type="entry name" value="PHDIOXRDTASE"/>
</dbReference>
<evidence type="ECO:0000256" key="4">
    <source>
        <dbReference type="ARBA" id="ARBA00022723"/>
    </source>
</evidence>
<protein>
    <submittedName>
        <fullName evidence="8">Oxidoreductase</fullName>
    </submittedName>
</protein>
<dbReference type="GO" id="GO:0051537">
    <property type="term" value="F:2 iron, 2 sulfur cluster binding"/>
    <property type="evidence" value="ECO:0007669"/>
    <property type="project" value="UniProtKB-KW"/>
</dbReference>
<accession>A0A4Z0HW22</accession>
<dbReference type="InterPro" id="IPR012675">
    <property type="entry name" value="Beta-grasp_dom_sf"/>
</dbReference>
<evidence type="ECO:0000256" key="3">
    <source>
        <dbReference type="ARBA" id="ARBA00022714"/>
    </source>
</evidence>
<evidence type="ECO:0000256" key="1">
    <source>
        <dbReference type="ARBA" id="ARBA00001974"/>
    </source>
</evidence>
<proteinExistence type="predicted"/>
<dbReference type="CDD" id="cd06185">
    <property type="entry name" value="PDR_like"/>
    <property type="match status" value="1"/>
</dbReference>
<evidence type="ECO:0000313" key="9">
    <source>
        <dbReference type="Proteomes" id="UP000297792"/>
    </source>
</evidence>
<name>A0A4Z0HW22_MYCPR</name>
<dbReference type="EMBL" id="RWKA01000002">
    <property type="protein sequence ID" value="TGB47187.1"/>
    <property type="molecule type" value="Genomic_DNA"/>
</dbReference>
<dbReference type="Gene3D" id="3.40.50.80">
    <property type="entry name" value="Nucleotide-binding domain of ferredoxin-NADP reductase (FNR) module"/>
    <property type="match status" value="1"/>
</dbReference>
<dbReference type="PROSITE" id="PS00197">
    <property type="entry name" value="2FE2S_FER_1"/>
    <property type="match status" value="1"/>
</dbReference>